<organism evidence="2 3">
    <name type="scientific">Dovyalis caffra</name>
    <dbReference type="NCBI Taxonomy" id="77055"/>
    <lineage>
        <taxon>Eukaryota</taxon>
        <taxon>Viridiplantae</taxon>
        <taxon>Streptophyta</taxon>
        <taxon>Embryophyta</taxon>
        <taxon>Tracheophyta</taxon>
        <taxon>Spermatophyta</taxon>
        <taxon>Magnoliopsida</taxon>
        <taxon>eudicotyledons</taxon>
        <taxon>Gunneridae</taxon>
        <taxon>Pentapetalae</taxon>
        <taxon>rosids</taxon>
        <taxon>fabids</taxon>
        <taxon>Malpighiales</taxon>
        <taxon>Salicaceae</taxon>
        <taxon>Flacourtieae</taxon>
        <taxon>Dovyalis</taxon>
    </lineage>
</organism>
<gene>
    <name evidence="2" type="ORF">DCAF_LOCUS26090</name>
</gene>
<evidence type="ECO:0000313" key="2">
    <source>
        <dbReference type="EMBL" id="CAK7355828.1"/>
    </source>
</evidence>
<accession>A0AAV1SRQ3</accession>
<evidence type="ECO:0000313" key="3">
    <source>
        <dbReference type="Proteomes" id="UP001314170"/>
    </source>
</evidence>
<feature type="signal peptide" evidence="1">
    <location>
        <begin position="1"/>
        <end position="25"/>
    </location>
</feature>
<keyword evidence="3" id="KW-1185">Reference proteome</keyword>
<evidence type="ECO:0000256" key="1">
    <source>
        <dbReference type="SAM" id="SignalP"/>
    </source>
</evidence>
<protein>
    <submittedName>
        <fullName evidence="2">Uncharacterized protein</fullName>
    </submittedName>
</protein>
<feature type="chain" id="PRO_5043471986" evidence="1">
    <location>
        <begin position="26"/>
        <end position="70"/>
    </location>
</feature>
<keyword evidence="1" id="KW-0732">Signal</keyword>
<dbReference type="EMBL" id="CAWUPB010001197">
    <property type="protein sequence ID" value="CAK7355828.1"/>
    <property type="molecule type" value="Genomic_DNA"/>
</dbReference>
<dbReference type="AlphaFoldDB" id="A0AAV1SRQ3"/>
<name>A0AAV1SRQ3_9ROSI</name>
<comment type="caution">
    <text evidence="2">The sequence shown here is derived from an EMBL/GenBank/DDBJ whole genome shotgun (WGS) entry which is preliminary data.</text>
</comment>
<reference evidence="2 3" key="1">
    <citation type="submission" date="2024-01" db="EMBL/GenBank/DDBJ databases">
        <authorList>
            <person name="Waweru B."/>
        </authorList>
    </citation>
    <scope>NUCLEOTIDE SEQUENCE [LARGE SCALE GENOMIC DNA]</scope>
</reference>
<dbReference type="Proteomes" id="UP001314170">
    <property type="component" value="Unassembled WGS sequence"/>
</dbReference>
<proteinExistence type="predicted"/>
<sequence length="70" mass="8029">MRRLGCKVMAVRLRILLLPFRDPMALEWESAFGSLTSGEVVDLRDLKVFMVWLELIGDIEEDDERGYGGN</sequence>